<dbReference type="Pfam" id="PF00528">
    <property type="entry name" value="BPD_transp_1"/>
    <property type="match status" value="1"/>
</dbReference>
<dbReference type="Proteomes" id="UP000269019">
    <property type="component" value="Chromosome"/>
</dbReference>
<accession>A0A3G6J3X5</accession>
<dbReference type="InterPro" id="IPR035906">
    <property type="entry name" value="MetI-like_sf"/>
</dbReference>
<dbReference type="PROSITE" id="PS50928">
    <property type="entry name" value="ABC_TM1"/>
    <property type="match status" value="1"/>
</dbReference>
<evidence type="ECO:0000256" key="7">
    <source>
        <dbReference type="RuleBase" id="RU363032"/>
    </source>
</evidence>
<evidence type="ECO:0000256" key="4">
    <source>
        <dbReference type="ARBA" id="ARBA00022692"/>
    </source>
</evidence>
<name>A0A3G6J3X5_9CORY</name>
<feature type="transmembrane region" description="Helical" evidence="7">
    <location>
        <begin position="252"/>
        <end position="273"/>
    </location>
</feature>
<keyword evidence="6 7" id="KW-0472">Membrane</keyword>
<organism evidence="10 11">
    <name type="scientific">Corynebacterium choanae</name>
    <dbReference type="NCBI Taxonomy" id="1862358"/>
    <lineage>
        <taxon>Bacteria</taxon>
        <taxon>Bacillati</taxon>
        <taxon>Actinomycetota</taxon>
        <taxon>Actinomycetes</taxon>
        <taxon>Mycobacteriales</taxon>
        <taxon>Corynebacteriaceae</taxon>
        <taxon>Corynebacterium</taxon>
    </lineage>
</organism>
<feature type="transmembrane region" description="Helical" evidence="7">
    <location>
        <begin position="25"/>
        <end position="46"/>
    </location>
</feature>
<dbReference type="CDD" id="cd06261">
    <property type="entry name" value="TM_PBP2"/>
    <property type="match status" value="1"/>
</dbReference>
<keyword evidence="5 7" id="KW-1133">Transmembrane helix</keyword>
<dbReference type="Gene3D" id="1.10.3720.10">
    <property type="entry name" value="MetI-like"/>
    <property type="match status" value="1"/>
</dbReference>
<keyword evidence="11" id="KW-1185">Reference proteome</keyword>
<keyword evidence="2 7" id="KW-0813">Transport</keyword>
<dbReference type="KEGG" id="ccho:CCHOA_01445"/>
<evidence type="ECO:0000256" key="6">
    <source>
        <dbReference type="ARBA" id="ARBA00023136"/>
    </source>
</evidence>
<reference evidence="10 11" key="1">
    <citation type="submission" date="2018-11" db="EMBL/GenBank/DDBJ databases">
        <authorList>
            <person name="Kleinhagauer T."/>
            <person name="Glaeser S.P."/>
            <person name="Spergser J."/>
            <person name="Ruckert C."/>
            <person name="Kaempfer P."/>
            <person name="Busse H.-J."/>
        </authorList>
    </citation>
    <scope>NUCLEOTIDE SEQUENCE [LARGE SCALE GENOMIC DNA]</scope>
    <source>
        <strain evidence="10 11">200CH</strain>
    </source>
</reference>
<evidence type="ECO:0000256" key="1">
    <source>
        <dbReference type="ARBA" id="ARBA00004651"/>
    </source>
</evidence>
<dbReference type="AlphaFoldDB" id="A0A3G6J3X5"/>
<protein>
    <submittedName>
        <fullName evidence="10">Putative D,D-dipeptide transport system permease protein DdpC</fullName>
    </submittedName>
</protein>
<dbReference type="SUPFAM" id="SSF161098">
    <property type="entry name" value="MetI-like"/>
    <property type="match status" value="1"/>
</dbReference>
<evidence type="ECO:0000313" key="11">
    <source>
        <dbReference type="Proteomes" id="UP000269019"/>
    </source>
</evidence>
<dbReference type="InterPro" id="IPR050366">
    <property type="entry name" value="BP-dependent_transpt_permease"/>
</dbReference>
<evidence type="ECO:0000313" key="10">
    <source>
        <dbReference type="EMBL" id="AZA12717.1"/>
    </source>
</evidence>
<keyword evidence="4 7" id="KW-0812">Transmembrane</keyword>
<feature type="region of interest" description="Disordered" evidence="8">
    <location>
        <begin position="1"/>
        <end position="21"/>
    </location>
</feature>
<evidence type="ECO:0000256" key="5">
    <source>
        <dbReference type="ARBA" id="ARBA00022989"/>
    </source>
</evidence>
<dbReference type="InterPro" id="IPR000515">
    <property type="entry name" value="MetI-like"/>
</dbReference>
<dbReference type="PANTHER" id="PTHR43386:SF1">
    <property type="entry name" value="D,D-DIPEPTIDE TRANSPORT SYSTEM PERMEASE PROTEIN DDPC-RELATED"/>
    <property type="match status" value="1"/>
</dbReference>
<dbReference type="GO" id="GO:0055085">
    <property type="term" value="P:transmembrane transport"/>
    <property type="evidence" value="ECO:0007669"/>
    <property type="project" value="InterPro"/>
</dbReference>
<feature type="domain" description="ABC transmembrane type-1" evidence="9">
    <location>
        <begin position="89"/>
        <end position="278"/>
    </location>
</feature>
<feature type="transmembrane region" description="Helical" evidence="7">
    <location>
        <begin position="209"/>
        <end position="232"/>
    </location>
</feature>
<dbReference type="PANTHER" id="PTHR43386">
    <property type="entry name" value="OLIGOPEPTIDE TRANSPORT SYSTEM PERMEASE PROTEIN APPC"/>
    <property type="match status" value="1"/>
</dbReference>
<comment type="subcellular location">
    <subcellularLocation>
        <location evidence="1 7">Cell membrane</location>
        <topology evidence="1 7">Multi-pass membrane protein</topology>
    </subcellularLocation>
</comment>
<comment type="similarity">
    <text evidence="7">Belongs to the binding-protein-dependent transport system permease family.</text>
</comment>
<gene>
    <name evidence="10" type="primary">ddpC</name>
    <name evidence="10" type="ORF">CCHOA_01445</name>
</gene>
<evidence type="ECO:0000256" key="3">
    <source>
        <dbReference type="ARBA" id="ARBA00022475"/>
    </source>
</evidence>
<evidence type="ECO:0000256" key="2">
    <source>
        <dbReference type="ARBA" id="ARBA00022448"/>
    </source>
</evidence>
<keyword evidence="3" id="KW-1003">Cell membrane</keyword>
<dbReference type="RefSeq" id="WP_377740226.1">
    <property type="nucleotide sequence ID" value="NZ_CP033896.1"/>
</dbReference>
<evidence type="ECO:0000256" key="8">
    <source>
        <dbReference type="SAM" id="MobiDB-lite"/>
    </source>
</evidence>
<sequence>MNTLSLPPAAPPRTTSRRPHTSWRLPSAATVLSGCVLFIALLWALVPQLFTHFDPTTGTDPGLLAPSTTHWFGTDAVGRDVYARVVYGTRQSLLGATIAVSLGMIVGTTIGVLAAAKGGIVDNLLMRIIDVLLSIPGLLLALSIVVLLGFGTINAAIAVGITSIATFARLSRAQALQAATSDYVQAAYGTGSSTFAVLYRHILPNSLQAVVALAAVQFGSAILQLSVLGFLGYGTPPPTPEWGVIIAEARDYVATSWWLTLLPGAVIVAVVLATNTISRALQRLD</sequence>
<dbReference type="GO" id="GO:0005886">
    <property type="term" value="C:plasma membrane"/>
    <property type="evidence" value="ECO:0007669"/>
    <property type="project" value="UniProtKB-SubCell"/>
</dbReference>
<feature type="transmembrane region" description="Helical" evidence="7">
    <location>
        <begin position="93"/>
        <end position="116"/>
    </location>
</feature>
<proteinExistence type="inferred from homology"/>
<dbReference type="EMBL" id="CP033896">
    <property type="protein sequence ID" value="AZA12717.1"/>
    <property type="molecule type" value="Genomic_DNA"/>
</dbReference>
<feature type="transmembrane region" description="Helical" evidence="7">
    <location>
        <begin position="128"/>
        <end position="147"/>
    </location>
</feature>
<evidence type="ECO:0000259" key="9">
    <source>
        <dbReference type="PROSITE" id="PS50928"/>
    </source>
</evidence>